<evidence type="ECO:0000256" key="1">
    <source>
        <dbReference type="SAM" id="MobiDB-lite"/>
    </source>
</evidence>
<dbReference type="EMBL" id="JAVDUI010000001">
    <property type="protein sequence ID" value="MDR6892015.1"/>
    <property type="molecule type" value="Genomic_DNA"/>
</dbReference>
<feature type="region of interest" description="Disordered" evidence="1">
    <location>
        <begin position="403"/>
        <end position="502"/>
    </location>
</feature>
<sequence>MATVSSCLWFNGQAEEAAELYVSLVPGSRVTSVSRYGEGASFPAGTAIMVEFELAGVQFQALNGGPQFPPSEYFSISLLCEDQAEVDALWDGLVSDGGEEGQCGWLKDRFGVSWQVVPRRLGELMAAGGESAGRVGAAMMGMSRLVVSELEATSEDTAPGETAAGNPGSSAAPDSSTAPEASPEQADPPAPLVPSPAGPLSSLTVALVPGVQPGKWLDRWAERRPDVPAVVVHVDEAAQLDALATAHVLFARTGPDGAPVRGREGLLTIPLYAEAPVAVLPREHVGALAEEMPVCALADDELLDVASLGYEAASGLAGNGAGVAVVPQAVARVFGRRDTETRPLTDTDPGTLGLESLAPQGARAELLEGTRVWLCFDKAWQDPATGQNHPVIEEFVGIVRGRRAESSRQPSVQERQQAEAQRRLKERQGSSSSVDDDGAAGRGRSRAGGSGQRNGGRGAGGGGARSGVRGAKAGRGGQSGRAGQGGRGGRGGGKGTGGKGRR</sequence>
<gene>
    <name evidence="3" type="ORF">J2S35_000955</name>
</gene>
<dbReference type="SUPFAM" id="SSF54593">
    <property type="entry name" value="Glyoxalase/Bleomycin resistance protein/Dihydroxybiphenyl dioxygenase"/>
    <property type="match status" value="1"/>
</dbReference>
<dbReference type="RefSeq" id="WP_309850439.1">
    <property type="nucleotide sequence ID" value="NZ_BAAAIU010000001.1"/>
</dbReference>
<organism evidence="3 4">
    <name type="scientific">Falsarthrobacter nasiphocae</name>
    <dbReference type="NCBI Taxonomy" id="189863"/>
    <lineage>
        <taxon>Bacteria</taxon>
        <taxon>Bacillati</taxon>
        <taxon>Actinomycetota</taxon>
        <taxon>Actinomycetes</taxon>
        <taxon>Micrococcales</taxon>
        <taxon>Micrococcaceae</taxon>
        <taxon>Falsarthrobacter</taxon>
    </lineage>
</organism>
<dbReference type="InterPro" id="IPR029068">
    <property type="entry name" value="Glyas_Bleomycin-R_OHBP_Dase"/>
</dbReference>
<feature type="compositionally biased region" description="Gly residues" evidence="1">
    <location>
        <begin position="446"/>
        <end position="465"/>
    </location>
</feature>
<proteinExistence type="predicted"/>
<protein>
    <submittedName>
        <fullName evidence="3">3-demethylubiquinone-9 3-methyltransferase (Glyoxalase superfamily)</fullName>
    </submittedName>
</protein>
<dbReference type="CDD" id="cd06588">
    <property type="entry name" value="PhnB_like"/>
    <property type="match status" value="1"/>
</dbReference>
<feature type="domain" description="PhnB-like" evidence="2">
    <location>
        <begin position="4"/>
        <end position="117"/>
    </location>
</feature>
<name>A0AAE4C840_9MICC</name>
<reference evidence="3" key="1">
    <citation type="submission" date="2023-07" db="EMBL/GenBank/DDBJ databases">
        <title>Sequencing the genomes of 1000 actinobacteria strains.</title>
        <authorList>
            <person name="Klenk H.-P."/>
        </authorList>
    </citation>
    <scope>NUCLEOTIDE SEQUENCE</scope>
    <source>
        <strain evidence="3">DSM 13988</strain>
    </source>
</reference>
<dbReference type="Gene3D" id="3.10.180.10">
    <property type="entry name" value="2,3-Dihydroxybiphenyl 1,2-Dioxygenase, domain 1"/>
    <property type="match status" value="1"/>
</dbReference>
<accession>A0AAE4C840</accession>
<evidence type="ECO:0000313" key="4">
    <source>
        <dbReference type="Proteomes" id="UP001247307"/>
    </source>
</evidence>
<feature type="compositionally biased region" description="Polar residues" evidence="1">
    <location>
        <begin position="167"/>
        <end position="179"/>
    </location>
</feature>
<evidence type="ECO:0000259" key="2">
    <source>
        <dbReference type="Pfam" id="PF06983"/>
    </source>
</evidence>
<evidence type="ECO:0000313" key="3">
    <source>
        <dbReference type="EMBL" id="MDR6892015.1"/>
    </source>
</evidence>
<dbReference type="InterPro" id="IPR028973">
    <property type="entry name" value="PhnB-like"/>
</dbReference>
<dbReference type="PANTHER" id="PTHR33990">
    <property type="entry name" value="PROTEIN YJDN-RELATED"/>
    <property type="match status" value="1"/>
</dbReference>
<dbReference type="PANTHER" id="PTHR33990:SF2">
    <property type="entry name" value="PHNB-LIKE DOMAIN-CONTAINING PROTEIN"/>
    <property type="match status" value="1"/>
</dbReference>
<feature type="compositionally biased region" description="Pro residues" evidence="1">
    <location>
        <begin position="186"/>
        <end position="197"/>
    </location>
</feature>
<keyword evidence="4" id="KW-1185">Reference proteome</keyword>
<dbReference type="Pfam" id="PF06983">
    <property type="entry name" value="3-dmu-9_3-mt"/>
    <property type="match status" value="1"/>
</dbReference>
<dbReference type="Proteomes" id="UP001247307">
    <property type="component" value="Unassembled WGS sequence"/>
</dbReference>
<feature type="region of interest" description="Disordered" evidence="1">
    <location>
        <begin position="151"/>
        <end position="197"/>
    </location>
</feature>
<feature type="compositionally biased region" description="Basic and acidic residues" evidence="1">
    <location>
        <begin position="416"/>
        <end position="428"/>
    </location>
</feature>
<feature type="compositionally biased region" description="Gly residues" evidence="1">
    <location>
        <begin position="473"/>
        <end position="502"/>
    </location>
</feature>
<dbReference type="AlphaFoldDB" id="A0AAE4C840"/>
<comment type="caution">
    <text evidence="3">The sequence shown here is derived from an EMBL/GenBank/DDBJ whole genome shotgun (WGS) entry which is preliminary data.</text>
</comment>